<dbReference type="GO" id="GO:0008840">
    <property type="term" value="F:4-hydroxy-tetrahydrodipicolinate synthase activity"/>
    <property type="evidence" value="ECO:0007669"/>
    <property type="project" value="TreeGrafter"/>
</dbReference>
<evidence type="ECO:0000256" key="4">
    <source>
        <dbReference type="ARBA" id="ARBA00023239"/>
    </source>
</evidence>
<keyword evidence="4 5" id="KW-0456">Lyase</keyword>
<dbReference type="PANTHER" id="PTHR12128:SF19">
    <property type="entry name" value="5-DEHYDRO-4-DEOXYGLUCARATE DEHYDRATASE 2-RELATED"/>
    <property type="match status" value="1"/>
</dbReference>
<dbReference type="EMBL" id="JACCFO010000001">
    <property type="protein sequence ID" value="NYI97302.1"/>
    <property type="molecule type" value="Genomic_DNA"/>
</dbReference>
<dbReference type="GO" id="GO:0047448">
    <property type="term" value="F:5-dehydro-4-deoxyglucarate dehydratase activity"/>
    <property type="evidence" value="ECO:0007669"/>
    <property type="project" value="UniProtKB-UniRule"/>
</dbReference>
<accession>A0A853BSI8</accession>
<comment type="similarity">
    <text evidence="3 5 6">Belongs to the DapA family.</text>
</comment>
<dbReference type="PIRSF" id="PIRSF001365">
    <property type="entry name" value="DHDPS"/>
    <property type="match status" value="1"/>
</dbReference>
<dbReference type="InterPro" id="IPR017655">
    <property type="entry name" value="Dehydro-deoxyglucarate_dehyd"/>
</dbReference>
<dbReference type="InterPro" id="IPR013785">
    <property type="entry name" value="Aldolase_TIM"/>
</dbReference>
<dbReference type="HAMAP" id="MF_00694">
    <property type="entry name" value="KDGDH"/>
    <property type="match status" value="1"/>
</dbReference>
<dbReference type="Proteomes" id="UP000575985">
    <property type="component" value="Unassembled WGS sequence"/>
</dbReference>
<evidence type="ECO:0000256" key="6">
    <source>
        <dbReference type="PIRNR" id="PIRNR001365"/>
    </source>
</evidence>
<evidence type="ECO:0000256" key="7">
    <source>
        <dbReference type="PIRSR" id="PIRSR001365-1"/>
    </source>
</evidence>
<dbReference type="AlphaFoldDB" id="A0A853BSI8"/>
<feature type="active site" description="Proton donor/acceptor" evidence="7">
    <location>
        <position position="159"/>
    </location>
</feature>
<dbReference type="Gene3D" id="3.20.20.70">
    <property type="entry name" value="Aldolase class I"/>
    <property type="match status" value="1"/>
</dbReference>
<dbReference type="InterPro" id="IPR002220">
    <property type="entry name" value="DapA-like"/>
</dbReference>
<evidence type="ECO:0000256" key="1">
    <source>
        <dbReference type="ARBA" id="ARBA00001446"/>
    </source>
</evidence>
<evidence type="ECO:0000256" key="5">
    <source>
        <dbReference type="HAMAP-Rule" id="MF_00694"/>
    </source>
</evidence>
<feature type="active site" description="Schiff-base intermediate with substrate" evidence="7">
    <location>
        <position position="184"/>
    </location>
</feature>
<name>A0A853BSI8_9ACTN</name>
<dbReference type="GO" id="GO:0042838">
    <property type="term" value="P:D-glucarate catabolic process"/>
    <property type="evidence" value="ECO:0007669"/>
    <property type="project" value="UniProtKB-UniRule"/>
</dbReference>
<dbReference type="PANTHER" id="PTHR12128">
    <property type="entry name" value="DIHYDRODIPICOLINATE SYNTHASE"/>
    <property type="match status" value="1"/>
</dbReference>
<dbReference type="SMART" id="SM01130">
    <property type="entry name" value="DHDPS"/>
    <property type="match status" value="1"/>
</dbReference>
<keyword evidence="10" id="KW-1185">Reference proteome</keyword>
<dbReference type="Pfam" id="PF00701">
    <property type="entry name" value="DHDPS"/>
    <property type="match status" value="1"/>
</dbReference>
<evidence type="ECO:0000256" key="8">
    <source>
        <dbReference type="PIRSR" id="PIRSR001365-2"/>
    </source>
</evidence>
<evidence type="ECO:0000256" key="2">
    <source>
        <dbReference type="ARBA" id="ARBA00004983"/>
    </source>
</evidence>
<protein>
    <recommendedName>
        <fullName evidence="5">Probable 5-dehydro-4-deoxyglucarate dehydratase</fullName>
        <ecNumber evidence="5">4.2.1.41</ecNumber>
    </recommendedName>
    <alternativeName>
        <fullName evidence="5">5-keto-4-deoxy-glucarate dehydratase</fullName>
        <shortName evidence="5">KDGDH</shortName>
    </alternativeName>
</protein>
<comment type="catalytic activity">
    <reaction evidence="1 5">
        <text>5-dehydro-4-deoxy-D-glucarate + H(+) = 2,5-dioxopentanoate + CO2 + H2O</text>
        <dbReference type="Rhea" id="RHEA:24608"/>
        <dbReference type="ChEBI" id="CHEBI:15377"/>
        <dbReference type="ChEBI" id="CHEBI:15378"/>
        <dbReference type="ChEBI" id="CHEBI:16526"/>
        <dbReference type="ChEBI" id="CHEBI:42819"/>
        <dbReference type="ChEBI" id="CHEBI:58136"/>
        <dbReference type="EC" id="4.2.1.41"/>
    </reaction>
</comment>
<proteinExistence type="inferred from homology"/>
<evidence type="ECO:0000313" key="9">
    <source>
        <dbReference type="EMBL" id="NYI97302.1"/>
    </source>
</evidence>
<sequence>MSAVGEPRTLADRPDDVRRTAESLAKGMDRAVLAFPLTPFDADGDLDLGALRAYLDHQLAAEPGAVFAACGTGEFFSLAPADYEAVVRTTVEHVAGRAPVVAGAGYGSRLAAEYARTAERAGADAVLLLPPYLVRGPQDGLVAHTRAVAAATRLPVIAYQRDQVAFTPESLRALAAVPNVIGLKDGHGDLDRMQRLVRAVPEDFLFFNGVPTAELQARAYSATGIPAYSSAVHAFAPEIATAFFRAHASGDTAAVDRLLDGFYIPWVRLRDQGTGYAVALVKAAARMRADVIGADVGPVRAPLAEPAPDHLAEAERLLAAGLDLAAR</sequence>
<dbReference type="EC" id="4.2.1.41" evidence="5"/>
<gene>
    <name evidence="9" type="ORF">HNR12_003579</name>
</gene>
<dbReference type="SUPFAM" id="SSF51569">
    <property type="entry name" value="Aldolase"/>
    <property type="match status" value="1"/>
</dbReference>
<evidence type="ECO:0000256" key="3">
    <source>
        <dbReference type="ARBA" id="ARBA00007592"/>
    </source>
</evidence>
<organism evidence="9 10">
    <name type="scientific">Streptomonospora nanhaiensis</name>
    <dbReference type="NCBI Taxonomy" id="1323731"/>
    <lineage>
        <taxon>Bacteria</taxon>
        <taxon>Bacillati</taxon>
        <taxon>Actinomycetota</taxon>
        <taxon>Actinomycetes</taxon>
        <taxon>Streptosporangiales</taxon>
        <taxon>Nocardiopsidaceae</taxon>
        <taxon>Streptomonospora</taxon>
    </lineage>
</organism>
<dbReference type="UniPathway" id="UPA00564">
    <property type="reaction ID" value="UER00628"/>
</dbReference>
<feature type="binding site" evidence="8">
    <location>
        <position position="72"/>
    </location>
    <ligand>
        <name>pyruvate</name>
        <dbReference type="ChEBI" id="CHEBI:15361"/>
    </ligand>
</feature>
<comment type="caution">
    <text evidence="9">The sequence shown here is derived from an EMBL/GenBank/DDBJ whole genome shotgun (WGS) entry which is preliminary data.</text>
</comment>
<dbReference type="NCBIfam" id="NF002958">
    <property type="entry name" value="PRK03620.1"/>
    <property type="match status" value="1"/>
</dbReference>
<reference evidence="9 10" key="1">
    <citation type="submission" date="2020-07" db="EMBL/GenBank/DDBJ databases">
        <title>Sequencing the genomes of 1000 actinobacteria strains.</title>
        <authorList>
            <person name="Klenk H.-P."/>
        </authorList>
    </citation>
    <scope>NUCLEOTIDE SEQUENCE [LARGE SCALE GENOMIC DNA]</scope>
    <source>
        <strain evidence="9 10">DSM 45927</strain>
    </source>
</reference>
<evidence type="ECO:0000313" key="10">
    <source>
        <dbReference type="Proteomes" id="UP000575985"/>
    </source>
</evidence>
<comment type="pathway">
    <text evidence="2 5">Carbohydrate acid metabolism; D-glucarate degradation; 2,5-dioxopentanoate from D-glucarate: step 2/2.</text>
</comment>